<dbReference type="InterPro" id="IPR036034">
    <property type="entry name" value="PDZ_sf"/>
</dbReference>
<dbReference type="Gene3D" id="3.10.20.90">
    <property type="entry name" value="Phosphatidylinositol 3-kinase Catalytic Subunit, Chain A, domain 1"/>
    <property type="match status" value="2"/>
</dbReference>
<keyword evidence="5" id="KW-1185">Reference proteome</keyword>
<gene>
    <name evidence="4" type="ORF">ElyMa_004482000</name>
</gene>
<feature type="region of interest" description="Disordered" evidence="1">
    <location>
        <begin position="490"/>
        <end position="550"/>
    </location>
</feature>
<dbReference type="GO" id="GO:0032880">
    <property type="term" value="P:regulation of protein localization"/>
    <property type="evidence" value="ECO:0007669"/>
    <property type="project" value="TreeGrafter"/>
</dbReference>
<dbReference type="InterPro" id="IPR002710">
    <property type="entry name" value="Dilute_dom"/>
</dbReference>
<dbReference type="PANTHER" id="PTHR10398:SF2">
    <property type="entry name" value="AFADIN"/>
    <property type="match status" value="1"/>
</dbReference>
<dbReference type="Gene3D" id="2.60.200.20">
    <property type="match status" value="1"/>
</dbReference>
<organism evidence="4 5">
    <name type="scientific">Elysia marginata</name>
    <dbReference type="NCBI Taxonomy" id="1093978"/>
    <lineage>
        <taxon>Eukaryota</taxon>
        <taxon>Metazoa</taxon>
        <taxon>Spiralia</taxon>
        <taxon>Lophotrochozoa</taxon>
        <taxon>Mollusca</taxon>
        <taxon>Gastropoda</taxon>
        <taxon>Heterobranchia</taxon>
        <taxon>Euthyneura</taxon>
        <taxon>Panpulmonata</taxon>
        <taxon>Sacoglossa</taxon>
        <taxon>Placobranchoidea</taxon>
        <taxon>Plakobranchidae</taxon>
        <taxon>Elysia</taxon>
    </lineage>
</organism>
<dbReference type="CDD" id="cd01782">
    <property type="entry name" value="RA1_Afadin"/>
    <property type="match status" value="1"/>
</dbReference>
<evidence type="ECO:0000313" key="4">
    <source>
        <dbReference type="EMBL" id="GFR97600.1"/>
    </source>
</evidence>
<name>A0AAV4HJJ5_9GAST</name>
<dbReference type="Pfam" id="PF01843">
    <property type="entry name" value="DIL"/>
    <property type="match status" value="1"/>
</dbReference>
<dbReference type="InterPro" id="IPR029071">
    <property type="entry name" value="Ubiquitin-like_domsf"/>
</dbReference>
<dbReference type="AlphaFoldDB" id="A0AAV4HJJ5"/>
<dbReference type="PROSITE" id="PS50200">
    <property type="entry name" value="RA"/>
    <property type="match status" value="2"/>
</dbReference>
<dbReference type="Gene3D" id="2.30.42.10">
    <property type="match status" value="1"/>
</dbReference>
<evidence type="ECO:0000259" key="2">
    <source>
        <dbReference type="PROSITE" id="PS50200"/>
    </source>
</evidence>
<dbReference type="PROSITE" id="PS51126">
    <property type="entry name" value="DILUTE"/>
    <property type="match status" value="1"/>
</dbReference>
<feature type="domain" description="Dilute" evidence="3">
    <location>
        <begin position="529"/>
        <end position="724"/>
    </location>
</feature>
<dbReference type="PANTHER" id="PTHR10398">
    <property type="entry name" value="AFADIN"/>
    <property type="match status" value="1"/>
</dbReference>
<dbReference type="GO" id="GO:0050839">
    <property type="term" value="F:cell adhesion molecule binding"/>
    <property type="evidence" value="ECO:0007669"/>
    <property type="project" value="TreeGrafter"/>
</dbReference>
<evidence type="ECO:0000259" key="3">
    <source>
        <dbReference type="PROSITE" id="PS51126"/>
    </source>
</evidence>
<proteinExistence type="predicted"/>
<feature type="domain" description="Ras-associating" evidence="2">
    <location>
        <begin position="239"/>
        <end position="344"/>
    </location>
</feature>
<dbReference type="InterPro" id="IPR000159">
    <property type="entry name" value="RA_dom"/>
</dbReference>
<accession>A0AAV4HJJ5</accession>
<sequence length="891" mass="100670">MPRSKKEEYDRLRGLINQWNVDHYDIFELSQPNEDLEFHGVVRFFFQGAEGANVVTKCIRVASTASTREVIDVLIEKFRPDMRMLSQNKYALYEVHVNGEERRLANEERPLYVQLNWGNDVREGRFLLRNEDHATVRDPALGFDKSVLQQDQPGFKRKLSKREKKEKKKRERERGKENAGQAGGTTNEEGVASKLYEEAPETSFTRSISNPEAVMRRRRQQKLEKKLAQMNTEEGGKDSGGTLKIYGESLRPDVPYKTLFLSTADPASAVVREAMEKYGLEKEDPAAYCLVEVLLPPGGMEYHGGGTGGDERVLHDNDCPLAIVMQHAQHPKQRGHLIFQLRHRVADYQKRNKRTRAVSQDDLRNHQSDQRHTNVDMLPYLLELNVRGKPRRHVLPLNVTEVVNAKEEVMNRPDYNSKHFLQLTGADIQPCHCVIAHTEGVVTLTPNNQDAEIYVQGQRIYEITMLKHGETVQFGKDRLYHFLDPRFDEHPMNKQPYQMQAGRGQPQETNFDVDGRVNTVGGNSPRPGSQAWDSMQRRSPGSSQAGPYRDDLLPASVQFFLDDMGQRYTMGRPTLADVLNTLSAAMTLLRRCRVNAALTIQLFSQLFHFINMWLFNILVTEPQLQLCTRQWGLRLKRRLGSVEAWAEKQGLELAADCHLCRIIQAAHLLQAPKSSADDITNISSTCFKLNSMQLRALLTRYIPEPDEPGVSSAFVERVVSIAENMADELTRTDGREVRLEEDNDLHLPFLLPEDGYSCDTIRGIPNGLPEFVRQLEGAGLCHFIINNHASGSWTVYMGDDQEMKNSAPGSPSSSLPPAPEIFDLSFNKVKGSMGLSIVAATGEGQAEQGVYIKSVVEGGAAALCSVMKIFRGSAEILDFKLRRKIPRSLAF</sequence>
<dbReference type="SMART" id="SM01132">
    <property type="entry name" value="DIL"/>
    <property type="match status" value="1"/>
</dbReference>
<evidence type="ECO:0000313" key="5">
    <source>
        <dbReference type="Proteomes" id="UP000762676"/>
    </source>
</evidence>
<protein>
    <submittedName>
        <fullName evidence="4">Afadin</fullName>
    </submittedName>
</protein>
<dbReference type="CDD" id="cd22711">
    <property type="entry name" value="FHA_AFDN"/>
    <property type="match status" value="1"/>
</dbReference>
<dbReference type="EMBL" id="BMAT01009044">
    <property type="protein sequence ID" value="GFR97600.1"/>
    <property type="molecule type" value="Genomic_DNA"/>
</dbReference>
<feature type="domain" description="Ras-associating" evidence="2">
    <location>
        <begin position="38"/>
        <end position="133"/>
    </location>
</feature>
<dbReference type="InterPro" id="IPR008984">
    <property type="entry name" value="SMAD_FHA_dom_sf"/>
</dbReference>
<dbReference type="GO" id="GO:0007165">
    <property type="term" value="P:signal transduction"/>
    <property type="evidence" value="ECO:0007669"/>
    <property type="project" value="InterPro"/>
</dbReference>
<feature type="compositionally biased region" description="Polar residues" evidence="1">
    <location>
        <begin position="531"/>
        <end position="545"/>
    </location>
</feature>
<evidence type="ECO:0000256" key="1">
    <source>
        <dbReference type="SAM" id="MobiDB-lite"/>
    </source>
</evidence>
<dbReference type="InterPro" id="IPR000253">
    <property type="entry name" value="FHA_dom"/>
</dbReference>
<feature type="compositionally biased region" description="Basic residues" evidence="1">
    <location>
        <begin position="155"/>
        <end position="171"/>
    </location>
</feature>
<dbReference type="SUPFAM" id="SSF50156">
    <property type="entry name" value="PDZ domain-like"/>
    <property type="match status" value="1"/>
</dbReference>
<dbReference type="Proteomes" id="UP000762676">
    <property type="component" value="Unassembled WGS sequence"/>
</dbReference>
<reference evidence="4 5" key="1">
    <citation type="journal article" date="2021" name="Elife">
        <title>Chloroplast acquisition without the gene transfer in kleptoplastic sea slugs, Plakobranchus ocellatus.</title>
        <authorList>
            <person name="Maeda T."/>
            <person name="Takahashi S."/>
            <person name="Yoshida T."/>
            <person name="Shimamura S."/>
            <person name="Takaki Y."/>
            <person name="Nagai Y."/>
            <person name="Toyoda A."/>
            <person name="Suzuki Y."/>
            <person name="Arimoto A."/>
            <person name="Ishii H."/>
            <person name="Satoh N."/>
            <person name="Nishiyama T."/>
            <person name="Hasebe M."/>
            <person name="Maruyama T."/>
            <person name="Minagawa J."/>
            <person name="Obokata J."/>
            <person name="Shigenobu S."/>
        </authorList>
    </citation>
    <scope>NUCLEOTIDE SEQUENCE [LARGE SCALE GENOMIC DNA]</scope>
</reference>
<dbReference type="Pfam" id="PF00788">
    <property type="entry name" value="RA"/>
    <property type="match status" value="2"/>
</dbReference>
<feature type="region of interest" description="Disordered" evidence="1">
    <location>
        <begin position="152"/>
        <end position="240"/>
    </location>
</feature>
<dbReference type="CDD" id="cd01781">
    <property type="entry name" value="RA2_Afadin"/>
    <property type="match status" value="1"/>
</dbReference>
<dbReference type="SUPFAM" id="SSF49879">
    <property type="entry name" value="SMAD/FHA domain"/>
    <property type="match status" value="1"/>
</dbReference>
<dbReference type="Pfam" id="PF00498">
    <property type="entry name" value="FHA"/>
    <property type="match status" value="1"/>
</dbReference>
<dbReference type="InterPro" id="IPR028842">
    <property type="entry name" value="Afadin"/>
</dbReference>
<comment type="caution">
    <text evidence="4">The sequence shown here is derived from an EMBL/GenBank/DDBJ whole genome shotgun (WGS) entry which is preliminary data.</text>
</comment>
<dbReference type="GO" id="GO:0005912">
    <property type="term" value="C:adherens junction"/>
    <property type="evidence" value="ECO:0007669"/>
    <property type="project" value="TreeGrafter"/>
</dbReference>
<dbReference type="SMART" id="SM00314">
    <property type="entry name" value="RA"/>
    <property type="match status" value="2"/>
</dbReference>
<dbReference type="SUPFAM" id="SSF54236">
    <property type="entry name" value="Ubiquitin-like"/>
    <property type="match status" value="2"/>
</dbReference>